<keyword evidence="2" id="KW-0489">Methyltransferase</keyword>
<dbReference type="SUPFAM" id="SSF53335">
    <property type="entry name" value="S-adenosyl-L-methionine-dependent methyltransferases"/>
    <property type="match status" value="1"/>
</dbReference>
<organism evidence="2 3">
    <name type="scientific">Steroidobacter flavus</name>
    <dbReference type="NCBI Taxonomy" id="1842136"/>
    <lineage>
        <taxon>Bacteria</taxon>
        <taxon>Pseudomonadati</taxon>
        <taxon>Pseudomonadota</taxon>
        <taxon>Gammaproteobacteria</taxon>
        <taxon>Steroidobacterales</taxon>
        <taxon>Steroidobacteraceae</taxon>
        <taxon>Steroidobacter</taxon>
    </lineage>
</organism>
<keyword evidence="2" id="KW-0808">Transferase</keyword>
<dbReference type="Gene3D" id="3.40.50.150">
    <property type="entry name" value="Vaccinia Virus protein VP39"/>
    <property type="match status" value="1"/>
</dbReference>
<sequence length="260" mass="29378">MIKRIARQLVSPSQWSWLSWYRGRFGILRALTGYCALLLHPDICFISAAAAETRHALAIRPGTADQSVFDEVFVRREYDIDVPTATVILDAGAHIGLATVFFAERFRGATVISIEPEATNFDVLCKNVSAYPRVRPMRAGLWSRSTWLRIENPDAATWSFRVLESDQPTDIRAVSIPDVMQLHGLDHIDILKMDIEGAELEVLTHNADWLSKVGNLMIELHDRYRPGCTAALEAAMSDYDYQRTAQGNTVILRNIRRRHA</sequence>
<dbReference type="PANTHER" id="PTHR34203">
    <property type="entry name" value="METHYLTRANSFERASE, FKBM FAMILY PROTEIN"/>
    <property type="match status" value="1"/>
</dbReference>
<accession>A0ABV8SXX0</accession>
<evidence type="ECO:0000259" key="1">
    <source>
        <dbReference type="Pfam" id="PF05050"/>
    </source>
</evidence>
<dbReference type="InterPro" id="IPR006342">
    <property type="entry name" value="FkbM_mtfrase"/>
</dbReference>
<dbReference type="PANTHER" id="PTHR34203:SF15">
    <property type="entry name" value="SLL1173 PROTEIN"/>
    <property type="match status" value="1"/>
</dbReference>
<dbReference type="Proteomes" id="UP001595904">
    <property type="component" value="Unassembled WGS sequence"/>
</dbReference>
<dbReference type="GO" id="GO:0008168">
    <property type="term" value="F:methyltransferase activity"/>
    <property type="evidence" value="ECO:0007669"/>
    <property type="project" value="UniProtKB-KW"/>
</dbReference>
<dbReference type="EMBL" id="JBHSDU010000010">
    <property type="protein sequence ID" value="MFC4311862.1"/>
    <property type="molecule type" value="Genomic_DNA"/>
</dbReference>
<reference evidence="3" key="1">
    <citation type="journal article" date="2019" name="Int. J. Syst. Evol. Microbiol.">
        <title>The Global Catalogue of Microorganisms (GCM) 10K type strain sequencing project: providing services to taxonomists for standard genome sequencing and annotation.</title>
        <authorList>
            <consortium name="The Broad Institute Genomics Platform"/>
            <consortium name="The Broad Institute Genome Sequencing Center for Infectious Disease"/>
            <person name="Wu L."/>
            <person name="Ma J."/>
        </authorList>
    </citation>
    <scope>NUCLEOTIDE SEQUENCE [LARGE SCALE GENOMIC DNA]</scope>
    <source>
        <strain evidence="3">CGMCC 1.10759</strain>
    </source>
</reference>
<dbReference type="GO" id="GO:0032259">
    <property type="term" value="P:methylation"/>
    <property type="evidence" value="ECO:0007669"/>
    <property type="project" value="UniProtKB-KW"/>
</dbReference>
<dbReference type="InterPro" id="IPR029063">
    <property type="entry name" value="SAM-dependent_MTases_sf"/>
</dbReference>
<dbReference type="NCBIfam" id="TIGR01444">
    <property type="entry name" value="fkbM_fam"/>
    <property type="match status" value="1"/>
</dbReference>
<name>A0ABV8SXX0_9GAMM</name>
<dbReference type="InterPro" id="IPR052514">
    <property type="entry name" value="SAM-dependent_MTase"/>
</dbReference>
<dbReference type="RefSeq" id="WP_380600767.1">
    <property type="nucleotide sequence ID" value="NZ_JBHSDU010000010.1"/>
</dbReference>
<feature type="domain" description="Methyltransferase FkbM" evidence="1">
    <location>
        <begin position="90"/>
        <end position="224"/>
    </location>
</feature>
<comment type="caution">
    <text evidence="2">The sequence shown here is derived from an EMBL/GenBank/DDBJ whole genome shotgun (WGS) entry which is preliminary data.</text>
</comment>
<proteinExistence type="predicted"/>
<evidence type="ECO:0000313" key="2">
    <source>
        <dbReference type="EMBL" id="MFC4311862.1"/>
    </source>
</evidence>
<gene>
    <name evidence="2" type="ORF">ACFPN2_22465</name>
</gene>
<evidence type="ECO:0000313" key="3">
    <source>
        <dbReference type="Proteomes" id="UP001595904"/>
    </source>
</evidence>
<keyword evidence="3" id="KW-1185">Reference proteome</keyword>
<protein>
    <submittedName>
        <fullName evidence="2">FkbM family methyltransferase</fullName>
    </submittedName>
</protein>
<dbReference type="Pfam" id="PF05050">
    <property type="entry name" value="Methyltransf_21"/>
    <property type="match status" value="1"/>
</dbReference>